<dbReference type="EMBL" id="CP011058">
    <property type="protein sequence ID" value="AJY74530.1"/>
    <property type="molecule type" value="Genomic_DNA"/>
</dbReference>
<keyword evidence="3" id="KW-1003">Cell membrane</keyword>
<dbReference type="CDD" id="cd06261">
    <property type="entry name" value="TM_PBP2"/>
    <property type="match status" value="1"/>
</dbReference>
<keyword evidence="6 7" id="KW-0472">Membrane</keyword>
<name>A0A0D5NHB8_9BACL</name>
<evidence type="ECO:0000256" key="7">
    <source>
        <dbReference type="RuleBase" id="RU363032"/>
    </source>
</evidence>
<comment type="similarity">
    <text evidence="7">Belongs to the binding-protein-dependent transport system permease family.</text>
</comment>
<dbReference type="PATRIC" id="fig|1126833.4.peg.1771"/>
<dbReference type="InterPro" id="IPR000515">
    <property type="entry name" value="MetI-like"/>
</dbReference>
<evidence type="ECO:0000256" key="6">
    <source>
        <dbReference type="ARBA" id="ARBA00023136"/>
    </source>
</evidence>
<keyword evidence="10" id="KW-1185">Reference proteome</keyword>
<dbReference type="InterPro" id="IPR035906">
    <property type="entry name" value="MetI-like_sf"/>
</dbReference>
<dbReference type="GO" id="GO:0055085">
    <property type="term" value="P:transmembrane transport"/>
    <property type="evidence" value="ECO:0007669"/>
    <property type="project" value="InterPro"/>
</dbReference>
<dbReference type="HOGENOM" id="CLU_016047_1_2_9"/>
<feature type="transmembrane region" description="Helical" evidence="7">
    <location>
        <begin position="105"/>
        <end position="126"/>
    </location>
</feature>
<feature type="transmembrane region" description="Helical" evidence="7">
    <location>
        <begin position="74"/>
        <end position="93"/>
    </location>
</feature>
<evidence type="ECO:0000259" key="8">
    <source>
        <dbReference type="PROSITE" id="PS50928"/>
    </source>
</evidence>
<keyword evidence="4 7" id="KW-0812">Transmembrane</keyword>
<feature type="domain" description="ABC transmembrane type-1" evidence="8">
    <location>
        <begin position="70"/>
        <end position="261"/>
    </location>
</feature>
<dbReference type="KEGG" id="pbj:VN24_08045"/>
<reference evidence="10" key="2">
    <citation type="submission" date="2015-03" db="EMBL/GenBank/DDBJ databases">
        <title>Genome sequence of Paenibacillus beijingensis strain DSM 24997T.</title>
        <authorList>
            <person name="Kwak Y."/>
            <person name="Shin J.-H."/>
        </authorList>
    </citation>
    <scope>NUCLEOTIDE SEQUENCE [LARGE SCALE GENOMIC DNA]</scope>
    <source>
        <strain evidence="10">DSM 24997</strain>
    </source>
</reference>
<dbReference type="AlphaFoldDB" id="A0A0D5NHB8"/>
<dbReference type="PANTHER" id="PTHR43744:SF12">
    <property type="entry name" value="ABC TRANSPORTER PERMEASE PROTEIN MG189-RELATED"/>
    <property type="match status" value="1"/>
</dbReference>
<evidence type="ECO:0000313" key="9">
    <source>
        <dbReference type="EMBL" id="AJY74530.1"/>
    </source>
</evidence>
<sequence>MHATYFRKLFLIELILLLLLVVFLSPFYLVLSNSLKTFAEITRNAASLPTIFEWGNFSAAWKSIDLPLAFRNTIVITLLGSIGIALISAMGSYRIARHGTRTNNFFFGLSIASMAVPFQAVMIPLIKVAKWFHLMNNIQGIIVVYWGLGVSFAVILFHGFLKSIPIELEESARIDGCGPYRVFWKIVFPLLKPMVVTVILINSFTIWNDFLLPNIMLQKPGYGTVQLAVSTFFGDHEQAWNTALAALVMTSAPLLLFFLFLQRYIIEGITAGSVKG</sequence>
<protein>
    <submittedName>
        <fullName evidence="9">Sugar ABC transporter permease</fullName>
    </submittedName>
</protein>
<organism evidence="9 10">
    <name type="scientific">Paenibacillus beijingensis</name>
    <dbReference type="NCBI Taxonomy" id="1126833"/>
    <lineage>
        <taxon>Bacteria</taxon>
        <taxon>Bacillati</taxon>
        <taxon>Bacillota</taxon>
        <taxon>Bacilli</taxon>
        <taxon>Bacillales</taxon>
        <taxon>Paenibacillaceae</taxon>
        <taxon>Paenibacillus</taxon>
    </lineage>
</organism>
<accession>A0A0D5NHB8</accession>
<dbReference type="Proteomes" id="UP000032633">
    <property type="component" value="Chromosome"/>
</dbReference>
<feature type="transmembrane region" description="Helical" evidence="7">
    <location>
        <begin position="138"/>
        <end position="161"/>
    </location>
</feature>
<dbReference type="PANTHER" id="PTHR43744">
    <property type="entry name" value="ABC TRANSPORTER PERMEASE PROTEIN MG189-RELATED-RELATED"/>
    <property type="match status" value="1"/>
</dbReference>
<keyword evidence="2 7" id="KW-0813">Transport</keyword>
<dbReference type="STRING" id="1126833.VN24_08045"/>
<gene>
    <name evidence="9" type="ORF">VN24_08045</name>
</gene>
<evidence type="ECO:0000256" key="3">
    <source>
        <dbReference type="ARBA" id="ARBA00022475"/>
    </source>
</evidence>
<dbReference type="GO" id="GO:0005886">
    <property type="term" value="C:plasma membrane"/>
    <property type="evidence" value="ECO:0007669"/>
    <property type="project" value="UniProtKB-SubCell"/>
</dbReference>
<evidence type="ECO:0000256" key="1">
    <source>
        <dbReference type="ARBA" id="ARBA00004651"/>
    </source>
</evidence>
<feature type="transmembrane region" description="Helical" evidence="7">
    <location>
        <begin position="9"/>
        <end position="31"/>
    </location>
</feature>
<dbReference type="PROSITE" id="PS50928">
    <property type="entry name" value="ABC_TM1"/>
    <property type="match status" value="1"/>
</dbReference>
<evidence type="ECO:0000256" key="2">
    <source>
        <dbReference type="ARBA" id="ARBA00022448"/>
    </source>
</evidence>
<keyword evidence="5 7" id="KW-1133">Transmembrane helix</keyword>
<feature type="transmembrane region" description="Helical" evidence="7">
    <location>
        <begin position="239"/>
        <end position="261"/>
    </location>
</feature>
<dbReference type="Pfam" id="PF00528">
    <property type="entry name" value="BPD_transp_1"/>
    <property type="match status" value="1"/>
</dbReference>
<evidence type="ECO:0000313" key="10">
    <source>
        <dbReference type="Proteomes" id="UP000032633"/>
    </source>
</evidence>
<dbReference type="SUPFAM" id="SSF161098">
    <property type="entry name" value="MetI-like"/>
    <property type="match status" value="1"/>
</dbReference>
<evidence type="ECO:0000256" key="4">
    <source>
        <dbReference type="ARBA" id="ARBA00022692"/>
    </source>
</evidence>
<dbReference type="OrthoDB" id="9772609at2"/>
<reference evidence="9 10" key="1">
    <citation type="journal article" date="2015" name="J. Biotechnol.">
        <title>Complete genome sequence of Paenibacillus beijingensis 7188(T) (=DSM 24997(T)), a novel rhizobacterium from jujube garden soil.</title>
        <authorList>
            <person name="Kwak Y."/>
            <person name="Shin J.H."/>
        </authorList>
    </citation>
    <scope>NUCLEOTIDE SEQUENCE [LARGE SCALE GENOMIC DNA]</scope>
    <source>
        <strain evidence="9 10">DSM 24997</strain>
    </source>
</reference>
<feature type="transmembrane region" description="Helical" evidence="7">
    <location>
        <begin position="182"/>
        <end position="207"/>
    </location>
</feature>
<dbReference type="Gene3D" id="1.10.3720.10">
    <property type="entry name" value="MetI-like"/>
    <property type="match status" value="1"/>
</dbReference>
<evidence type="ECO:0000256" key="5">
    <source>
        <dbReference type="ARBA" id="ARBA00022989"/>
    </source>
</evidence>
<comment type="subcellular location">
    <subcellularLocation>
        <location evidence="1 7">Cell membrane</location>
        <topology evidence="1 7">Multi-pass membrane protein</topology>
    </subcellularLocation>
</comment>
<proteinExistence type="inferred from homology"/>
<dbReference type="RefSeq" id="WP_045669964.1">
    <property type="nucleotide sequence ID" value="NZ_CP011058.1"/>
</dbReference>